<evidence type="ECO:0000256" key="5">
    <source>
        <dbReference type="ARBA" id="ARBA00022827"/>
    </source>
</evidence>
<gene>
    <name evidence="12" type="ORF">AKL17_0128</name>
</gene>
<comment type="similarity">
    <text evidence="9">In the N-terminal section; belongs to the FAD-binding oxidoreductase type 6 family.</text>
</comment>
<dbReference type="GO" id="GO:0051537">
    <property type="term" value="F:2 iron, 2 sulfur cluster binding"/>
    <property type="evidence" value="ECO:0007669"/>
    <property type="project" value="UniProtKB-KW"/>
</dbReference>
<dbReference type="InterPro" id="IPR017927">
    <property type="entry name" value="FAD-bd_FR_type"/>
</dbReference>
<dbReference type="GO" id="GO:0016491">
    <property type="term" value="F:oxidoreductase activity"/>
    <property type="evidence" value="ECO:0007669"/>
    <property type="project" value="UniProtKB-KW"/>
</dbReference>
<dbReference type="STRING" id="1335048.AKL17_0128"/>
<dbReference type="InterPro" id="IPR008333">
    <property type="entry name" value="Cbr1-like_FAD-bd_dom"/>
</dbReference>
<dbReference type="PROSITE" id="PS51085">
    <property type="entry name" value="2FE2S_FER_2"/>
    <property type="match status" value="1"/>
</dbReference>
<evidence type="ECO:0000256" key="8">
    <source>
        <dbReference type="ARBA" id="ARBA00023014"/>
    </source>
</evidence>
<dbReference type="Gene3D" id="2.40.30.10">
    <property type="entry name" value="Translation factors"/>
    <property type="match status" value="1"/>
</dbReference>
<evidence type="ECO:0000259" key="11">
    <source>
        <dbReference type="PROSITE" id="PS51384"/>
    </source>
</evidence>
<evidence type="ECO:0000256" key="7">
    <source>
        <dbReference type="ARBA" id="ARBA00023004"/>
    </source>
</evidence>
<sequence length="361" mass="39625">MSGGDFHSAFRPAAPWREDEPLECTMVIPEAPGVASFCFRAPSGAWFDHAPGQFLTLELPLPTGTVHRTFTISSSPSRPLSITLTVKAQEGSLGTRWMLDHLTPGTRLRAFGPAGVFTLPDAAPRKYLFISAGSGITPMLAMTTWIWDSGFEPDIAFVHCARRPQDLIFRQRLEHMASRTPGLKLHWVVKEDDPYRTWTGYRGRFNQLMLGLMAPDYLDREVFCCGPESFMQSVRDMLNALGYDMERYHQESFHAPAATEAEVPEIDDVVPSDDRTAELHFASSGVTATCRETDTVLTVARASGLNIPSGCTFGVCGTCKVKKTEGDVVMVHSGGIADDDIEAGYILACCSRPIGRVSVEV</sequence>
<dbReference type="InterPro" id="IPR017938">
    <property type="entry name" value="Riboflavin_synthase-like_b-brl"/>
</dbReference>
<dbReference type="InterPro" id="IPR001433">
    <property type="entry name" value="OxRdtase_FAD/NAD-bd"/>
</dbReference>
<dbReference type="KEGG" id="daa:AKL17_0128"/>
<dbReference type="PATRIC" id="fig|1335048.3.peg.135"/>
<dbReference type="InterPro" id="IPR001041">
    <property type="entry name" value="2Fe-2S_ferredoxin-type"/>
</dbReference>
<dbReference type="Pfam" id="PF00175">
    <property type="entry name" value="NAD_binding_1"/>
    <property type="match status" value="1"/>
</dbReference>
<dbReference type="Pfam" id="PF00111">
    <property type="entry name" value="Fer2"/>
    <property type="match status" value="1"/>
</dbReference>
<evidence type="ECO:0000313" key="13">
    <source>
        <dbReference type="Proteomes" id="UP000076128"/>
    </source>
</evidence>
<dbReference type="GO" id="GO:0046872">
    <property type="term" value="F:metal ion binding"/>
    <property type="evidence" value="ECO:0007669"/>
    <property type="project" value="UniProtKB-KW"/>
</dbReference>
<feature type="domain" description="2Fe-2S ferredoxin-type" evidence="10">
    <location>
        <begin position="277"/>
        <end position="361"/>
    </location>
</feature>
<dbReference type="InterPro" id="IPR006058">
    <property type="entry name" value="2Fe2S_fd_BS"/>
</dbReference>
<evidence type="ECO:0000259" key="10">
    <source>
        <dbReference type="PROSITE" id="PS51085"/>
    </source>
</evidence>
<evidence type="ECO:0000256" key="6">
    <source>
        <dbReference type="ARBA" id="ARBA00023002"/>
    </source>
</evidence>
<dbReference type="Pfam" id="PF00970">
    <property type="entry name" value="FAD_binding_6"/>
    <property type="match status" value="1"/>
</dbReference>
<dbReference type="PROSITE" id="PS51384">
    <property type="entry name" value="FAD_FR"/>
    <property type="match status" value="1"/>
</dbReference>
<protein>
    <submittedName>
        <fullName evidence="12">Ferredoxin</fullName>
    </submittedName>
</protein>
<proteinExistence type="inferred from homology"/>
<keyword evidence="4" id="KW-0479">Metal-binding</keyword>
<dbReference type="PROSITE" id="PS00197">
    <property type="entry name" value="2FE2S_FER_1"/>
    <property type="match status" value="1"/>
</dbReference>
<accession>A0A159Z0K0</accession>
<evidence type="ECO:0000256" key="4">
    <source>
        <dbReference type="ARBA" id="ARBA00022723"/>
    </source>
</evidence>
<dbReference type="PANTHER" id="PTHR47354">
    <property type="entry name" value="NADH OXIDOREDUCTASE HCR"/>
    <property type="match status" value="1"/>
</dbReference>
<comment type="cofactor">
    <cofactor evidence="1">
        <name>FAD</name>
        <dbReference type="ChEBI" id="CHEBI:57692"/>
    </cofactor>
</comment>
<dbReference type="AlphaFoldDB" id="A0A159Z0K0"/>
<keyword evidence="5" id="KW-0274">FAD</keyword>
<keyword evidence="13" id="KW-1185">Reference proteome</keyword>
<feature type="domain" description="FAD-binding FR-type" evidence="11">
    <location>
        <begin position="17"/>
        <end position="120"/>
    </location>
</feature>
<dbReference type="InterPro" id="IPR039261">
    <property type="entry name" value="FNR_nucleotide-bd"/>
</dbReference>
<keyword evidence="8" id="KW-0411">Iron-sulfur</keyword>
<dbReference type="Gene3D" id="3.10.20.30">
    <property type="match status" value="1"/>
</dbReference>
<evidence type="ECO:0000313" key="12">
    <source>
        <dbReference type="EMBL" id="AMY67390.1"/>
    </source>
</evidence>
<evidence type="ECO:0000256" key="2">
    <source>
        <dbReference type="ARBA" id="ARBA00022630"/>
    </source>
</evidence>
<dbReference type="SUPFAM" id="SSF63380">
    <property type="entry name" value="Riboflavin synthase domain-like"/>
    <property type="match status" value="1"/>
</dbReference>
<dbReference type="SUPFAM" id="SSF54292">
    <property type="entry name" value="2Fe-2S ferredoxin-like"/>
    <property type="match status" value="1"/>
</dbReference>
<dbReference type="CDD" id="cd00207">
    <property type="entry name" value="fer2"/>
    <property type="match status" value="1"/>
</dbReference>
<dbReference type="PRINTS" id="PR00410">
    <property type="entry name" value="PHEHYDRXLASE"/>
</dbReference>
<keyword evidence="2" id="KW-0285">Flavoprotein</keyword>
<dbReference type="PANTHER" id="PTHR47354:SF6">
    <property type="entry name" value="NADH OXIDOREDUCTASE HCR"/>
    <property type="match status" value="1"/>
</dbReference>
<evidence type="ECO:0000256" key="9">
    <source>
        <dbReference type="ARBA" id="ARBA00061434"/>
    </source>
</evidence>
<dbReference type="InterPro" id="IPR012675">
    <property type="entry name" value="Beta-grasp_dom_sf"/>
</dbReference>
<keyword evidence="3" id="KW-0001">2Fe-2S</keyword>
<name>A0A159Z0K0_9RHOB</name>
<dbReference type="CDD" id="cd06215">
    <property type="entry name" value="FNR_iron_sulfur_binding_1"/>
    <property type="match status" value="1"/>
</dbReference>
<keyword evidence="6" id="KW-0560">Oxidoreductase</keyword>
<reference evidence="12 13" key="1">
    <citation type="submission" date="2015-09" db="EMBL/GenBank/DDBJ databases">
        <title>Complete genome sequence of Defluviimonas alba cai42t isolated from an oilfield in Xinjiang.</title>
        <authorList>
            <person name="Geng S."/>
            <person name="Pan X."/>
            <person name="Wu X."/>
        </authorList>
    </citation>
    <scope>NUCLEOTIDE SEQUENCE [LARGE SCALE GENOMIC DNA]</scope>
    <source>
        <strain evidence="13">cai42</strain>
    </source>
</reference>
<dbReference type="InterPro" id="IPR036010">
    <property type="entry name" value="2Fe-2S_ferredoxin-like_sf"/>
</dbReference>
<evidence type="ECO:0000256" key="3">
    <source>
        <dbReference type="ARBA" id="ARBA00022714"/>
    </source>
</evidence>
<organism evidence="12 13">
    <name type="scientific">Frigidibacter mobilis</name>
    <dbReference type="NCBI Taxonomy" id="1335048"/>
    <lineage>
        <taxon>Bacteria</taxon>
        <taxon>Pseudomonadati</taxon>
        <taxon>Pseudomonadota</taxon>
        <taxon>Alphaproteobacteria</taxon>
        <taxon>Rhodobacterales</taxon>
        <taxon>Paracoccaceae</taxon>
        <taxon>Frigidibacter</taxon>
    </lineage>
</organism>
<keyword evidence="7" id="KW-0408">Iron</keyword>
<dbReference type="SUPFAM" id="SSF52343">
    <property type="entry name" value="Ferredoxin reductase-like, C-terminal NADP-linked domain"/>
    <property type="match status" value="1"/>
</dbReference>
<dbReference type="InterPro" id="IPR050415">
    <property type="entry name" value="MRET"/>
</dbReference>
<dbReference type="Proteomes" id="UP000076128">
    <property type="component" value="Chromosome"/>
</dbReference>
<evidence type="ECO:0000256" key="1">
    <source>
        <dbReference type="ARBA" id="ARBA00001974"/>
    </source>
</evidence>
<dbReference type="Gene3D" id="3.40.50.80">
    <property type="entry name" value="Nucleotide-binding domain of ferredoxin-NADP reductase (FNR) module"/>
    <property type="match status" value="1"/>
</dbReference>
<dbReference type="EMBL" id="CP012661">
    <property type="protein sequence ID" value="AMY67390.1"/>
    <property type="molecule type" value="Genomic_DNA"/>
</dbReference>
<dbReference type="RefSeq" id="WP_066808571.1">
    <property type="nucleotide sequence ID" value="NZ_CP012661.1"/>
</dbReference>
<dbReference type="OrthoDB" id="9796486at2"/>